<dbReference type="Proteomes" id="UP001057702">
    <property type="component" value="Unassembled WGS sequence"/>
</dbReference>
<evidence type="ECO:0000313" key="1">
    <source>
        <dbReference type="EMBL" id="MCQ4083770.1"/>
    </source>
</evidence>
<dbReference type="RefSeq" id="WP_255922766.1">
    <property type="nucleotide sequence ID" value="NZ_JANFNG010000025.1"/>
</dbReference>
<protein>
    <recommendedName>
        <fullName evidence="3">Major facilitator superfamily (MFS) profile domain-containing protein</fullName>
    </recommendedName>
</protein>
<keyword evidence="2" id="KW-1185">Reference proteome</keyword>
<accession>A0ABT1Q362</accession>
<sequence length="53" mass="5574">MLVVTCVGYFLLLPDVTIVNVALPRIGTGLAAGVSGLQWRADLLEPCMATTGR</sequence>
<reference evidence="1" key="1">
    <citation type="submission" date="2022-06" db="EMBL/GenBank/DDBJ databases">
        <title>Draft genome sequence of Streptomyces sp. RB6PN25 isolated from peat swamp forest in Thailand.</title>
        <authorList>
            <person name="Duangmal K."/>
            <person name="Klaysubun C."/>
        </authorList>
    </citation>
    <scope>NUCLEOTIDE SEQUENCE</scope>
    <source>
        <strain evidence="1">RB6PN25</strain>
    </source>
</reference>
<name>A0ABT1Q362_9ACTN</name>
<evidence type="ECO:0000313" key="2">
    <source>
        <dbReference type="Proteomes" id="UP001057702"/>
    </source>
</evidence>
<proteinExistence type="predicted"/>
<comment type="caution">
    <text evidence="1">The sequence shown here is derived from an EMBL/GenBank/DDBJ whole genome shotgun (WGS) entry which is preliminary data.</text>
</comment>
<gene>
    <name evidence="1" type="ORF">NGB36_25045</name>
</gene>
<evidence type="ECO:0008006" key="3">
    <source>
        <dbReference type="Google" id="ProtNLM"/>
    </source>
</evidence>
<dbReference type="EMBL" id="JANFNG010000025">
    <property type="protein sequence ID" value="MCQ4083770.1"/>
    <property type="molecule type" value="Genomic_DNA"/>
</dbReference>
<organism evidence="1 2">
    <name type="scientific">Streptomyces humicola</name>
    <dbReference type="NCBI Taxonomy" id="2953240"/>
    <lineage>
        <taxon>Bacteria</taxon>
        <taxon>Bacillati</taxon>
        <taxon>Actinomycetota</taxon>
        <taxon>Actinomycetes</taxon>
        <taxon>Kitasatosporales</taxon>
        <taxon>Streptomycetaceae</taxon>
        <taxon>Streptomyces</taxon>
    </lineage>
</organism>